<protein>
    <recommendedName>
        <fullName evidence="2">Ferrous iron transporter FeoA-like domain-containing protein</fullName>
    </recommendedName>
</protein>
<dbReference type="PANTHER" id="PTHR33238">
    <property type="entry name" value="IRON (METAL) DEPENDENT REPRESSOR, DTXR FAMILY"/>
    <property type="match status" value="1"/>
</dbReference>
<keyword evidence="1" id="KW-0408">Iron</keyword>
<dbReference type="GO" id="GO:0003700">
    <property type="term" value="F:DNA-binding transcription factor activity"/>
    <property type="evidence" value="ECO:0007669"/>
    <property type="project" value="InterPro"/>
</dbReference>
<dbReference type="Pfam" id="PF02742">
    <property type="entry name" value="Fe_dep_repr_C"/>
    <property type="match status" value="1"/>
</dbReference>
<dbReference type="InterPro" id="IPR001367">
    <property type="entry name" value="Fe_dep_repressor"/>
</dbReference>
<dbReference type="Proteomes" id="UP000236950">
    <property type="component" value="Unassembled WGS sequence"/>
</dbReference>
<dbReference type="SUPFAM" id="SSF47979">
    <property type="entry name" value="Iron-dependent repressor protein, dimerization domain"/>
    <property type="match status" value="1"/>
</dbReference>
<proteinExistence type="predicted"/>
<dbReference type="EMBL" id="JALY01000042">
    <property type="protein sequence ID" value="POZ93424.1"/>
    <property type="molecule type" value="Genomic_DNA"/>
</dbReference>
<dbReference type="InterPro" id="IPR036421">
    <property type="entry name" value="Fe_dep_repressor_sf"/>
</dbReference>
<dbReference type="InterPro" id="IPR050536">
    <property type="entry name" value="DtxR_MntR_Metal-Reg"/>
</dbReference>
<dbReference type="SMART" id="SM00529">
    <property type="entry name" value="HTH_DTXR"/>
    <property type="match status" value="1"/>
</dbReference>
<dbReference type="InterPro" id="IPR036390">
    <property type="entry name" value="WH_DNA-bd_sf"/>
</dbReference>
<dbReference type="SUPFAM" id="SSF50037">
    <property type="entry name" value="C-terminal domain of transcriptional repressors"/>
    <property type="match status" value="1"/>
</dbReference>
<dbReference type="Gene3D" id="1.10.10.10">
    <property type="entry name" value="Winged helix-like DNA-binding domain superfamily/Winged helix DNA-binding domain"/>
    <property type="match status" value="1"/>
</dbReference>
<dbReference type="InterPro" id="IPR022689">
    <property type="entry name" value="Iron_dep_repressor"/>
</dbReference>
<dbReference type="InterPro" id="IPR008988">
    <property type="entry name" value="Transcriptional_repressor_C"/>
</dbReference>
<dbReference type="InterPro" id="IPR036388">
    <property type="entry name" value="WH-like_DNA-bd_sf"/>
</dbReference>
<evidence type="ECO:0000313" key="4">
    <source>
        <dbReference type="Proteomes" id="UP000236950"/>
    </source>
</evidence>
<dbReference type="InterPro" id="IPR038157">
    <property type="entry name" value="FeoA_core_dom"/>
</dbReference>
<dbReference type="Pfam" id="PF04023">
    <property type="entry name" value="FeoA"/>
    <property type="match status" value="1"/>
</dbReference>
<gene>
    <name evidence="3" type="ORF">AA81_01755</name>
</gene>
<dbReference type="SUPFAM" id="SSF46785">
    <property type="entry name" value="Winged helix' DNA-binding domain"/>
    <property type="match status" value="1"/>
</dbReference>
<accession>A0A2S5EJX3</accession>
<dbReference type="Gene3D" id="2.30.30.90">
    <property type="match status" value="1"/>
</dbReference>
<dbReference type="GO" id="GO:0046983">
    <property type="term" value="F:protein dimerization activity"/>
    <property type="evidence" value="ECO:0007669"/>
    <property type="project" value="InterPro"/>
</dbReference>
<comment type="caution">
    <text evidence="3">The sequence shown here is derived from an EMBL/GenBank/DDBJ whole genome shotgun (WGS) entry which is preliminary data.</text>
</comment>
<dbReference type="InterPro" id="IPR007167">
    <property type="entry name" value="Fe-transptr_FeoA-like"/>
</dbReference>
<feature type="domain" description="Ferrous iron transporter FeoA-like" evidence="2">
    <location>
        <begin position="131"/>
        <end position="200"/>
    </location>
</feature>
<dbReference type="GO" id="GO:0046914">
    <property type="term" value="F:transition metal ion binding"/>
    <property type="evidence" value="ECO:0007669"/>
    <property type="project" value="InterPro"/>
</dbReference>
<name>A0A2S5EJX3_9BACT</name>
<organism evidence="3 4">
    <name type="scientific">Petrotoga halophila DSM 16923</name>
    <dbReference type="NCBI Taxonomy" id="1122953"/>
    <lineage>
        <taxon>Bacteria</taxon>
        <taxon>Thermotogati</taxon>
        <taxon>Thermotogota</taxon>
        <taxon>Thermotogae</taxon>
        <taxon>Petrotogales</taxon>
        <taxon>Petrotogaceae</taxon>
        <taxon>Petrotoga</taxon>
    </lineage>
</organism>
<sequence length="204" mass="23278">MNEEPDILKIVKEDILKVVGGKDEKIPLKSIEVDTAVSSSIVSEAIKELKEEGLIEISSEKETGEEYIQLTKEGRVRANVIIKKHDILEEYFKERRSEEEAIKAADILEHYISIEVINTIKKLNTFKDKGIPLTEFKQEEGLITDINLNIELFERIVSMGICPGEKIRIIGQIPNGIIIEVKNKKFALDKEIARKMKVLEYEKA</sequence>
<reference evidence="3 4" key="1">
    <citation type="submission" date="2014-01" db="EMBL/GenBank/DDBJ databases">
        <title>Comparative genomics of Petrotoga.</title>
        <authorList>
            <person name="Chow K."/>
            <person name="Charchuk R."/>
            <person name="Nesbo C.L."/>
        </authorList>
    </citation>
    <scope>NUCLEOTIDE SEQUENCE [LARGE SCALE GENOMIC DNA]</scope>
    <source>
        <strain evidence="3 4">DSM 16923</strain>
    </source>
</reference>
<evidence type="ECO:0000259" key="2">
    <source>
        <dbReference type="SMART" id="SM00899"/>
    </source>
</evidence>
<dbReference type="AlphaFoldDB" id="A0A2S5EJX3"/>
<dbReference type="PANTHER" id="PTHR33238:SF7">
    <property type="entry name" value="IRON-DEPENDENT TRANSCRIPTIONAL REGULATOR"/>
    <property type="match status" value="1"/>
</dbReference>
<evidence type="ECO:0000256" key="1">
    <source>
        <dbReference type="ARBA" id="ARBA00023004"/>
    </source>
</evidence>
<evidence type="ECO:0000313" key="3">
    <source>
        <dbReference type="EMBL" id="POZ93424.1"/>
    </source>
</evidence>
<dbReference type="SMART" id="SM00899">
    <property type="entry name" value="FeoA"/>
    <property type="match status" value="1"/>
</dbReference>
<keyword evidence="4" id="KW-1185">Reference proteome</keyword>
<dbReference type="RefSeq" id="WP_103897986.1">
    <property type="nucleotide sequence ID" value="NZ_JALY01000042.1"/>
</dbReference>